<feature type="domain" description="Tf2-1-like SH3-like" evidence="5">
    <location>
        <begin position="175"/>
        <end position="236"/>
    </location>
</feature>
<keyword evidence="2" id="KW-0813">Transport</keyword>
<evidence type="ECO:0000256" key="1">
    <source>
        <dbReference type="ARBA" id="ARBA00010394"/>
    </source>
</evidence>
<dbReference type="PANTHER" id="PTHR23316">
    <property type="entry name" value="IMPORTIN ALPHA"/>
    <property type="match status" value="1"/>
</dbReference>
<comment type="similarity">
    <text evidence="1">Belongs to the importin alpha family.</text>
</comment>
<sequence length="646" mass="72905">MSLLDRHRKGIESFFGGRVDMDEGMRRTAHRLEQLREYGRQKKQNPPIDEVIKAGVVPLFVEFLGRHHMPQLLFDAAWALTNIASVTSELTCKVTEHCAVPMFMQLLSSGTDDVREQPIDLVPLPLVARPSAEAETFGRHIQEIHDDIRRKIALSNESYKAHADLKRKFAEFNEGDMVMVRIRPERFPRGTYKKLHSRNVGPYKILKKISSNAYVLDLPKDMGISNVFNIEDLSSYEGHENDTASGSKAASLPSTFRLKEEIEDVVDHQIVSTRVWALDNVADAVDRRDFVLSHGAFVSLLGQLNEHSKVIHAEDCFLLQASRIICRGKETLVIIADHDVVDKSSWCKCPKYCFQVKPASPVLQQLICLNDEEVLRNACWALSYLPDGPNDMIQAMIDAAEHLHSCFCFLISTASHPSAKVLMPALWTVGNIIRGDYAQTKEQVYCKCNFGEVIQISIFSLSLRPTFFQPLILLLQHANFDIKEGAWAILKATSVGSHEQIRFLVSQGCIKPLCDLLICPDPDIVTVCLEGLEKILEVGEVDQEMGTNGGINLYAQMIYENDGLDKIRSLNTRDNHKICEKAPRRETALKKKMTNRTTRIMEMEINLVFLLEQTSLDLHLVDSTLDLVWHIGLSMEGILILSFPSV</sequence>
<dbReference type="Pfam" id="PF24626">
    <property type="entry name" value="SH3_Tf2-1"/>
    <property type="match status" value="1"/>
</dbReference>
<comment type="caution">
    <text evidence="6">The sequence shown here is derived from an EMBL/GenBank/DDBJ whole genome shotgun (WGS) entry which is preliminary data.</text>
</comment>
<evidence type="ECO:0000256" key="3">
    <source>
        <dbReference type="ARBA" id="ARBA00022737"/>
    </source>
</evidence>
<dbReference type="Pfam" id="PF00514">
    <property type="entry name" value="Arm"/>
    <property type="match status" value="2"/>
</dbReference>
<name>A0A978U921_ZIZJJ</name>
<dbReference type="EMBL" id="JAEACU010000231">
    <property type="protein sequence ID" value="KAH7511020.1"/>
    <property type="molecule type" value="Genomic_DNA"/>
</dbReference>
<reference evidence="6" key="1">
    <citation type="journal article" date="2021" name="Front. Plant Sci.">
        <title>Chromosome-Scale Genome Assembly for Chinese Sour Jujube and Insights Into Its Genome Evolution and Domestication Signature.</title>
        <authorList>
            <person name="Shen L.-Y."/>
            <person name="Luo H."/>
            <person name="Wang X.-L."/>
            <person name="Wang X.-M."/>
            <person name="Qiu X.-J."/>
            <person name="Liu H."/>
            <person name="Zhou S.-S."/>
            <person name="Jia K.-H."/>
            <person name="Nie S."/>
            <person name="Bao Y.-T."/>
            <person name="Zhang R.-G."/>
            <person name="Yun Q.-Z."/>
            <person name="Chai Y.-H."/>
            <person name="Lu J.-Y."/>
            <person name="Li Y."/>
            <person name="Zhao S.-W."/>
            <person name="Mao J.-F."/>
            <person name="Jia S.-G."/>
            <person name="Mao Y.-M."/>
        </authorList>
    </citation>
    <scope>NUCLEOTIDE SEQUENCE</scope>
    <source>
        <strain evidence="6">AT0</strain>
        <tissue evidence="6">Leaf</tissue>
    </source>
</reference>
<gene>
    <name evidence="6" type="ORF">FEM48_ZijujUnG0056800</name>
</gene>
<dbReference type="InterPro" id="IPR056924">
    <property type="entry name" value="SH3_Tf2-1"/>
</dbReference>
<dbReference type="SMART" id="SM00185">
    <property type="entry name" value="ARM"/>
    <property type="match status" value="4"/>
</dbReference>
<dbReference type="InterPro" id="IPR016024">
    <property type="entry name" value="ARM-type_fold"/>
</dbReference>
<proteinExistence type="inferred from homology"/>
<keyword evidence="4" id="KW-0653">Protein transport</keyword>
<evidence type="ECO:0000313" key="7">
    <source>
        <dbReference type="Proteomes" id="UP000813462"/>
    </source>
</evidence>
<organism evidence="6 7">
    <name type="scientific">Ziziphus jujuba var. spinosa</name>
    <dbReference type="NCBI Taxonomy" id="714518"/>
    <lineage>
        <taxon>Eukaryota</taxon>
        <taxon>Viridiplantae</taxon>
        <taxon>Streptophyta</taxon>
        <taxon>Embryophyta</taxon>
        <taxon>Tracheophyta</taxon>
        <taxon>Spermatophyta</taxon>
        <taxon>Magnoliopsida</taxon>
        <taxon>eudicotyledons</taxon>
        <taxon>Gunneridae</taxon>
        <taxon>Pentapetalae</taxon>
        <taxon>rosids</taxon>
        <taxon>fabids</taxon>
        <taxon>Rosales</taxon>
        <taxon>Rhamnaceae</taxon>
        <taxon>Paliureae</taxon>
        <taxon>Ziziphus</taxon>
    </lineage>
</organism>
<protein>
    <recommendedName>
        <fullName evidence="5">Tf2-1-like SH3-like domain-containing protein</fullName>
    </recommendedName>
</protein>
<dbReference type="SUPFAM" id="SSF48371">
    <property type="entry name" value="ARM repeat"/>
    <property type="match status" value="1"/>
</dbReference>
<keyword evidence="3" id="KW-0677">Repeat</keyword>
<evidence type="ECO:0000313" key="6">
    <source>
        <dbReference type="EMBL" id="KAH7511020.1"/>
    </source>
</evidence>
<dbReference type="AlphaFoldDB" id="A0A978U921"/>
<dbReference type="InterPro" id="IPR011989">
    <property type="entry name" value="ARM-like"/>
</dbReference>
<evidence type="ECO:0000256" key="2">
    <source>
        <dbReference type="ARBA" id="ARBA00022448"/>
    </source>
</evidence>
<evidence type="ECO:0000259" key="5">
    <source>
        <dbReference type="Pfam" id="PF24626"/>
    </source>
</evidence>
<dbReference type="Gene3D" id="1.25.10.10">
    <property type="entry name" value="Leucine-rich Repeat Variant"/>
    <property type="match status" value="2"/>
</dbReference>
<dbReference type="InterPro" id="IPR000225">
    <property type="entry name" value="Armadillo"/>
</dbReference>
<evidence type="ECO:0000256" key="4">
    <source>
        <dbReference type="ARBA" id="ARBA00022927"/>
    </source>
</evidence>
<dbReference type="GO" id="GO:0015031">
    <property type="term" value="P:protein transport"/>
    <property type="evidence" value="ECO:0007669"/>
    <property type="project" value="UniProtKB-KW"/>
</dbReference>
<accession>A0A978U921</accession>
<dbReference type="Proteomes" id="UP000813462">
    <property type="component" value="Unassembled WGS sequence"/>
</dbReference>